<proteinExistence type="predicted"/>
<name>A0AA39VJ63_ACESA</name>
<keyword evidence="2" id="KW-1185">Reference proteome</keyword>
<dbReference type="AlphaFoldDB" id="A0AA39VJ63"/>
<sequence length="133" mass="14610">MVGQGSKVGRDSVPLVSFAKPIISSMVSVDELDDSVGTQGYRLRNGKVVLRNRSGSSCSFILAADSDVRVEGHERPLSDSQAERHLIADSFWADQVEEEELDDTTITRRSTRIARGLASYKSGSRAFSRVFDD</sequence>
<protein>
    <submittedName>
        <fullName evidence="1">Uncharacterized protein</fullName>
    </submittedName>
</protein>
<evidence type="ECO:0000313" key="1">
    <source>
        <dbReference type="EMBL" id="KAK0587334.1"/>
    </source>
</evidence>
<dbReference type="EMBL" id="JAUESC010000382">
    <property type="protein sequence ID" value="KAK0587334.1"/>
    <property type="molecule type" value="Genomic_DNA"/>
</dbReference>
<dbReference type="Proteomes" id="UP001168877">
    <property type="component" value="Unassembled WGS sequence"/>
</dbReference>
<gene>
    <name evidence="1" type="ORF">LWI29_021109</name>
</gene>
<comment type="caution">
    <text evidence="1">The sequence shown here is derived from an EMBL/GenBank/DDBJ whole genome shotgun (WGS) entry which is preliminary data.</text>
</comment>
<reference evidence="1" key="1">
    <citation type="journal article" date="2022" name="Plant J.">
        <title>Strategies of tolerance reflected in two North American maple genomes.</title>
        <authorList>
            <person name="McEvoy S.L."/>
            <person name="Sezen U.U."/>
            <person name="Trouern-Trend A."/>
            <person name="McMahon S.M."/>
            <person name="Schaberg P.G."/>
            <person name="Yang J."/>
            <person name="Wegrzyn J.L."/>
            <person name="Swenson N.G."/>
        </authorList>
    </citation>
    <scope>NUCLEOTIDE SEQUENCE</scope>
    <source>
        <strain evidence="1">NS2018</strain>
    </source>
</reference>
<accession>A0AA39VJ63</accession>
<organism evidence="1 2">
    <name type="scientific">Acer saccharum</name>
    <name type="common">Sugar maple</name>
    <dbReference type="NCBI Taxonomy" id="4024"/>
    <lineage>
        <taxon>Eukaryota</taxon>
        <taxon>Viridiplantae</taxon>
        <taxon>Streptophyta</taxon>
        <taxon>Embryophyta</taxon>
        <taxon>Tracheophyta</taxon>
        <taxon>Spermatophyta</taxon>
        <taxon>Magnoliopsida</taxon>
        <taxon>eudicotyledons</taxon>
        <taxon>Gunneridae</taxon>
        <taxon>Pentapetalae</taxon>
        <taxon>rosids</taxon>
        <taxon>malvids</taxon>
        <taxon>Sapindales</taxon>
        <taxon>Sapindaceae</taxon>
        <taxon>Hippocastanoideae</taxon>
        <taxon>Acereae</taxon>
        <taxon>Acer</taxon>
    </lineage>
</organism>
<reference evidence="1" key="2">
    <citation type="submission" date="2023-06" db="EMBL/GenBank/DDBJ databases">
        <authorList>
            <person name="Swenson N.G."/>
            <person name="Wegrzyn J.L."/>
            <person name="Mcevoy S.L."/>
        </authorList>
    </citation>
    <scope>NUCLEOTIDE SEQUENCE</scope>
    <source>
        <strain evidence="1">NS2018</strain>
        <tissue evidence="1">Leaf</tissue>
    </source>
</reference>
<evidence type="ECO:0000313" key="2">
    <source>
        <dbReference type="Proteomes" id="UP001168877"/>
    </source>
</evidence>